<feature type="transmembrane region" description="Helical" evidence="1">
    <location>
        <begin position="124"/>
        <end position="147"/>
    </location>
</feature>
<evidence type="ECO:0000313" key="2">
    <source>
        <dbReference type="EMBL" id="GCF11087.1"/>
    </source>
</evidence>
<sequence length="196" mass="21336">MRICPVCGSIIEHAPGSTQPHTSYGAYQQAGIATPTQKPEYVSQTETPPHGAANAFFPPQNGNLSPYQNPSIKQGPYPGYRVESINTITIIQKNNAALITEIILSLFGIFGVGWLMAGETTTGIILLICSGLIYWPIMLLGTIFTFGFGLICLGPMAITAIIVNLILLNTLLQKKAMRFVIPQMQPQRMTVPPQNY</sequence>
<dbReference type="AlphaFoldDB" id="A0A5A5TI66"/>
<keyword evidence="3" id="KW-1185">Reference proteome</keyword>
<dbReference type="OrthoDB" id="163651at2"/>
<feature type="transmembrane region" description="Helical" evidence="1">
    <location>
        <begin position="153"/>
        <end position="172"/>
    </location>
</feature>
<dbReference type="RefSeq" id="WP_149403932.1">
    <property type="nucleotide sequence ID" value="NZ_BIXY01000094.1"/>
</dbReference>
<keyword evidence="1" id="KW-1133">Transmembrane helix</keyword>
<evidence type="ECO:0000313" key="3">
    <source>
        <dbReference type="Proteomes" id="UP000322530"/>
    </source>
</evidence>
<comment type="caution">
    <text evidence="2">The sequence shown here is derived from an EMBL/GenBank/DDBJ whole genome shotgun (WGS) entry which is preliminary data.</text>
</comment>
<evidence type="ECO:0000256" key="1">
    <source>
        <dbReference type="SAM" id="Phobius"/>
    </source>
</evidence>
<dbReference type="Proteomes" id="UP000322530">
    <property type="component" value="Unassembled WGS sequence"/>
</dbReference>
<keyword evidence="1" id="KW-0472">Membrane</keyword>
<accession>A0A5A5TI66</accession>
<gene>
    <name evidence="2" type="ORF">KDI_46510</name>
</gene>
<organism evidence="2 3">
    <name type="scientific">Dictyobacter arantiisoli</name>
    <dbReference type="NCBI Taxonomy" id="2014874"/>
    <lineage>
        <taxon>Bacteria</taxon>
        <taxon>Bacillati</taxon>
        <taxon>Chloroflexota</taxon>
        <taxon>Ktedonobacteria</taxon>
        <taxon>Ktedonobacterales</taxon>
        <taxon>Dictyobacteraceae</taxon>
        <taxon>Dictyobacter</taxon>
    </lineage>
</organism>
<dbReference type="EMBL" id="BIXY01000094">
    <property type="protein sequence ID" value="GCF11087.1"/>
    <property type="molecule type" value="Genomic_DNA"/>
</dbReference>
<proteinExistence type="predicted"/>
<keyword evidence="1" id="KW-0812">Transmembrane</keyword>
<name>A0A5A5TI66_9CHLR</name>
<protein>
    <submittedName>
        <fullName evidence="2">Uncharacterized protein</fullName>
    </submittedName>
</protein>
<reference evidence="2 3" key="1">
    <citation type="submission" date="2019-01" db="EMBL/GenBank/DDBJ databases">
        <title>Draft genome sequence of Dictyobacter sp. Uno17.</title>
        <authorList>
            <person name="Wang C.M."/>
            <person name="Zheng Y."/>
            <person name="Sakai Y."/>
            <person name="Abe K."/>
            <person name="Yokota A."/>
            <person name="Yabe S."/>
        </authorList>
    </citation>
    <scope>NUCLEOTIDE SEQUENCE [LARGE SCALE GENOMIC DNA]</scope>
    <source>
        <strain evidence="2 3">Uno17</strain>
    </source>
</reference>
<feature type="transmembrane region" description="Helical" evidence="1">
    <location>
        <begin position="96"/>
        <end position="117"/>
    </location>
</feature>